<feature type="compositionally biased region" description="Low complexity" evidence="2">
    <location>
        <begin position="159"/>
        <end position="175"/>
    </location>
</feature>
<reference evidence="4 5" key="1">
    <citation type="journal article" date="2024" name="Int. J. Syst. Evol. Microbiol.">
        <title>Paenibacillus hexagrammi sp. nov., a novel bacterium isolated from the gut content of Hexagrammos agrammus.</title>
        <authorList>
            <person name="Jung H.K."/>
            <person name="Kim D.G."/>
            <person name="Zin H."/>
            <person name="Park J."/>
            <person name="Jung H."/>
            <person name="Kim Y.O."/>
            <person name="Kong H.J."/>
            <person name="Kim J.W."/>
            <person name="Kim Y.S."/>
        </authorList>
    </citation>
    <scope>NUCLEOTIDE SEQUENCE [LARGE SCALE GENOMIC DNA]</scope>
    <source>
        <strain evidence="4 5">YPD9-1</strain>
    </source>
</reference>
<evidence type="ECO:0000256" key="2">
    <source>
        <dbReference type="SAM" id="MobiDB-lite"/>
    </source>
</evidence>
<evidence type="ECO:0000313" key="4">
    <source>
        <dbReference type="EMBL" id="UJF32988.1"/>
    </source>
</evidence>
<protein>
    <submittedName>
        <fullName evidence="4">Uncharacterized protein</fullName>
    </submittedName>
</protein>
<evidence type="ECO:0000313" key="5">
    <source>
        <dbReference type="Proteomes" id="UP001649230"/>
    </source>
</evidence>
<gene>
    <name evidence="4" type="ORF">L0M14_25995</name>
</gene>
<dbReference type="Proteomes" id="UP001649230">
    <property type="component" value="Chromosome"/>
</dbReference>
<feature type="region of interest" description="Disordered" evidence="2">
    <location>
        <begin position="159"/>
        <end position="240"/>
    </location>
</feature>
<accession>A0ABY3SG24</accession>
<organism evidence="4 5">
    <name type="scientific">Paenibacillus hexagrammi</name>
    <dbReference type="NCBI Taxonomy" id="2908839"/>
    <lineage>
        <taxon>Bacteria</taxon>
        <taxon>Bacillati</taxon>
        <taxon>Bacillota</taxon>
        <taxon>Bacilli</taxon>
        <taxon>Bacillales</taxon>
        <taxon>Paenibacillaceae</taxon>
        <taxon>Paenibacillus</taxon>
    </lineage>
</organism>
<evidence type="ECO:0000256" key="1">
    <source>
        <dbReference type="SAM" id="Coils"/>
    </source>
</evidence>
<evidence type="ECO:0000256" key="3">
    <source>
        <dbReference type="SAM" id="SignalP"/>
    </source>
</evidence>
<feature type="signal peptide" evidence="3">
    <location>
        <begin position="1"/>
        <end position="29"/>
    </location>
</feature>
<dbReference type="EMBL" id="CP090978">
    <property type="protein sequence ID" value="UJF32988.1"/>
    <property type="molecule type" value="Genomic_DNA"/>
</dbReference>
<feature type="coiled-coil region" evidence="1">
    <location>
        <begin position="57"/>
        <end position="95"/>
    </location>
</feature>
<proteinExistence type="predicted"/>
<feature type="chain" id="PRO_5046132101" evidence="3">
    <location>
        <begin position="30"/>
        <end position="240"/>
    </location>
</feature>
<name>A0ABY3SG24_9BACL</name>
<dbReference type="RefSeq" id="WP_235119331.1">
    <property type="nucleotide sequence ID" value="NZ_CP090978.1"/>
</dbReference>
<keyword evidence="1" id="KW-0175">Coiled coil</keyword>
<keyword evidence="5" id="KW-1185">Reference proteome</keyword>
<keyword evidence="3" id="KW-0732">Signal</keyword>
<sequence length="240" mass="25673">MNLKSKRKIVAGFVSLTAIVAATTSVSYADVDIAASLNAWFNKKTEIILQSLDESMKSETEKQKNMLKKELQQRLNRSSQELEGFTEEQKQLRIQAIQQYAQELVDKMDVKTEVDRQQIEEKLLLIENSAKAAMDSLAATYVPPAVVFTPATPVTVGQAPGAIPAGPAQDSGAAVPPGPAPSQDNSAAEPSQDPASAEDSKPADAITSPPVVGTPEYSETAPTTQEETVPAVTDDVYGEQ</sequence>